<evidence type="ECO:0000313" key="2">
    <source>
        <dbReference type="Proteomes" id="UP001620626"/>
    </source>
</evidence>
<dbReference type="Proteomes" id="UP001620626">
    <property type="component" value="Unassembled WGS sequence"/>
</dbReference>
<organism evidence="1 2">
    <name type="scientific">Heterodera trifolii</name>
    <dbReference type="NCBI Taxonomy" id="157864"/>
    <lineage>
        <taxon>Eukaryota</taxon>
        <taxon>Metazoa</taxon>
        <taxon>Ecdysozoa</taxon>
        <taxon>Nematoda</taxon>
        <taxon>Chromadorea</taxon>
        <taxon>Rhabditida</taxon>
        <taxon>Tylenchina</taxon>
        <taxon>Tylenchomorpha</taxon>
        <taxon>Tylenchoidea</taxon>
        <taxon>Heteroderidae</taxon>
        <taxon>Heteroderinae</taxon>
        <taxon>Heterodera</taxon>
    </lineage>
</organism>
<accession>A0ABD2I0F4</accession>
<name>A0ABD2I0F4_9BILA</name>
<gene>
    <name evidence="1" type="ORF">niasHT_034072</name>
</gene>
<comment type="caution">
    <text evidence="1">The sequence shown here is derived from an EMBL/GenBank/DDBJ whole genome shotgun (WGS) entry which is preliminary data.</text>
</comment>
<protein>
    <submittedName>
        <fullName evidence="1">Uncharacterized protein</fullName>
    </submittedName>
</protein>
<keyword evidence="2" id="KW-1185">Reference proteome</keyword>
<dbReference type="EMBL" id="JBICBT010001325">
    <property type="protein sequence ID" value="KAL3072388.1"/>
    <property type="molecule type" value="Genomic_DNA"/>
</dbReference>
<sequence>MRSFVYPQASCDNPCLDSDCPFVNGFQLICANSCCAEPTTTTSTTSTSTSTPTTTSTSTSTSSLHFDFVVNFNIDQHFNLNINKHLDLVVNFDLDQYHSVDDNAKLYRRGGHCAVFLLQDAVRNASKLADTTLQGHVRILLNEQQSVGSGERKFVGRH</sequence>
<reference evidence="1 2" key="1">
    <citation type="submission" date="2024-10" db="EMBL/GenBank/DDBJ databases">
        <authorList>
            <person name="Kim D."/>
        </authorList>
    </citation>
    <scope>NUCLEOTIDE SEQUENCE [LARGE SCALE GENOMIC DNA]</scope>
    <source>
        <strain evidence="1">BH-2024</strain>
    </source>
</reference>
<dbReference type="AlphaFoldDB" id="A0ABD2I0F4"/>
<proteinExistence type="predicted"/>
<evidence type="ECO:0000313" key="1">
    <source>
        <dbReference type="EMBL" id="KAL3072388.1"/>
    </source>
</evidence>